<dbReference type="RefSeq" id="WP_015235341.1">
    <property type="nucleotide sequence ID" value="NC_019793.1"/>
</dbReference>
<accession>K9ZZF8</accession>
<keyword evidence="2" id="KW-1185">Reference proteome</keyword>
<organism evidence="1 2">
    <name type="scientific">Deinococcus peraridilitoris (strain DSM 19664 / LMG 22246 / CIP 109416 / KR-200)</name>
    <dbReference type="NCBI Taxonomy" id="937777"/>
    <lineage>
        <taxon>Bacteria</taxon>
        <taxon>Thermotogati</taxon>
        <taxon>Deinococcota</taxon>
        <taxon>Deinococci</taxon>
        <taxon>Deinococcales</taxon>
        <taxon>Deinococcaceae</taxon>
        <taxon>Deinococcus</taxon>
    </lineage>
</organism>
<protein>
    <submittedName>
        <fullName evidence="1">Uncharacterized protein</fullName>
    </submittedName>
</protein>
<evidence type="ECO:0000313" key="2">
    <source>
        <dbReference type="Proteomes" id="UP000010467"/>
    </source>
</evidence>
<dbReference type="PATRIC" id="fig|937777.3.peg.1495"/>
<name>K9ZZF8_DEIPD</name>
<dbReference type="STRING" id="937777.Deipe_1492"/>
<dbReference type="AlphaFoldDB" id="K9ZZF8"/>
<dbReference type="Proteomes" id="UP000010467">
    <property type="component" value="Chromosome"/>
</dbReference>
<dbReference type="KEGG" id="dpd:Deipe_1492"/>
<evidence type="ECO:0000313" key="1">
    <source>
        <dbReference type="EMBL" id="AFZ67033.1"/>
    </source>
</evidence>
<sequence length="120" mass="13017">MKISKEQVAAGRAVAVEVVGEARVAKLEKAGLVIVRRADVGARQGQAQVLEGVQLRLPDPWVEPWEVVVVHGTQVLEVLVEPSAMPAVREAAMLARVMGHIVSVEVRDDEVLTHVWTVEA</sequence>
<reference evidence="2" key="1">
    <citation type="submission" date="2012-03" db="EMBL/GenBank/DDBJ databases">
        <title>Complete sequence of chromosome of Deinococcus peraridilitoris DSM 19664.</title>
        <authorList>
            <person name="Lucas S."/>
            <person name="Copeland A."/>
            <person name="Lapidus A."/>
            <person name="Glavina del Rio T."/>
            <person name="Dalin E."/>
            <person name="Tice H."/>
            <person name="Bruce D."/>
            <person name="Goodwin L."/>
            <person name="Pitluck S."/>
            <person name="Peters L."/>
            <person name="Mikhailova N."/>
            <person name="Lu M."/>
            <person name="Kyrpides N."/>
            <person name="Mavromatis K."/>
            <person name="Ivanova N."/>
            <person name="Brettin T."/>
            <person name="Detter J.C."/>
            <person name="Han C."/>
            <person name="Larimer F."/>
            <person name="Land M."/>
            <person name="Hauser L."/>
            <person name="Markowitz V."/>
            <person name="Cheng J.-F."/>
            <person name="Hugenholtz P."/>
            <person name="Woyke T."/>
            <person name="Wu D."/>
            <person name="Pukall R."/>
            <person name="Steenblock K."/>
            <person name="Brambilla E."/>
            <person name="Klenk H.-P."/>
            <person name="Eisen J.A."/>
        </authorList>
    </citation>
    <scope>NUCLEOTIDE SEQUENCE [LARGE SCALE GENOMIC DNA]</scope>
    <source>
        <strain evidence="2">DSM 19664 / LMG 22246 / CIP 109416 / KR-200</strain>
    </source>
</reference>
<dbReference type="EMBL" id="CP003382">
    <property type="protein sequence ID" value="AFZ67033.1"/>
    <property type="molecule type" value="Genomic_DNA"/>
</dbReference>
<gene>
    <name evidence="1" type="ordered locus">Deipe_1492</name>
</gene>
<dbReference type="HOGENOM" id="CLU_2045826_0_0_0"/>
<proteinExistence type="predicted"/>